<evidence type="ECO:0000256" key="2">
    <source>
        <dbReference type="ARBA" id="ARBA00004496"/>
    </source>
</evidence>
<gene>
    <name evidence="9" type="ORF">AB6A40_008036</name>
</gene>
<dbReference type="InterPro" id="IPR016068">
    <property type="entry name" value="Translin_N"/>
</dbReference>
<feature type="binding site" evidence="6">
    <location>
        <position position="315"/>
    </location>
    <ligand>
        <name>Mg(2+)</name>
        <dbReference type="ChEBI" id="CHEBI:18420"/>
    </ligand>
</feature>
<keyword evidence="7" id="KW-0175">Coiled coil</keyword>
<dbReference type="InterPro" id="IPR036081">
    <property type="entry name" value="Translin_sf"/>
</dbReference>
<comment type="caution">
    <text evidence="9">The sequence shown here is derived from an EMBL/GenBank/DDBJ whole genome shotgun (WGS) entry which is preliminary data.</text>
</comment>
<dbReference type="InterPro" id="IPR002848">
    <property type="entry name" value="Translin_fam"/>
</dbReference>
<feature type="coiled-coil region" evidence="7">
    <location>
        <begin position="69"/>
        <end position="105"/>
    </location>
</feature>
<keyword evidence="5" id="KW-0539">Nucleus</keyword>
<dbReference type="PANTHER" id="PTHR10741">
    <property type="entry name" value="TRANSLIN AND TRANSLIN ASSOCIATED PROTEIN X"/>
    <property type="match status" value="1"/>
</dbReference>
<feature type="region of interest" description="Disordered" evidence="8">
    <location>
        <begin position="147"/>
        <end position="167"/>
    </location>
</feature>
<dbReference type="InterPro" id="IPR016069">
    <property type="entry name" value="Translin_C"/>
</dbReference>
<accession>A0ABD6EQ80</accession>
<dbReference type="Pfam" id="PF01997">
    <property type="entry name" value="Translin"/>
    <property type="match status" value="1"/>
</dbReference>
<protein>
    <recommendedName>
        <fullName evidence="11">Coiled-coil domain-containing protein 86</fullName>
    </recommendedName>
</protein>
<keyword evidence="6" id="KW-0460">Magnesium</keyword>
<evidence type="ECO:0000256" key="4">
    <source>
        <dbReference type="ARBA" id="ARBA00022490"/>
    </source>
</evidence>
<dbReference type="Proteomes" id="UP001608902">
    <property type="component" value="Unassembled WGS sequence"/>
</dbReference>
<evidence type="ECO:0000256" key="7">
    <source>
        <dbReference type="SAM" id="Coils"/>
    </source>
</evidence>
<keyword evidence="10" id="KW-1185">Reference proteome</keyword>
<name>A0ABD6EQ80_9BILA</name>
<evidence type="ECO:0000313" key="10">
    <source>
        <dbReference type="Proteomes" id="UP001608902"/>
    </source>
</evidence>
<evidence type="ECO:0000256" key="5">
    <source>
        <dbReference type="ARBA" id="ARBA00023242"/>
    </source>
</evidence>
<feature type="compositionally biased region" description="Basic and acidic residues" evidence="8">
    <location>
        <begin position="13"/>
        <end position="24"/>
    </location>
</feature>
<reference evidence="9 10" key="1">
    <citation type="submission" date="2024-08" db="EMBL/GenBank/DDBJ databases">
        <title>Gnathostoma spinigerum genome.</title>
        <authorList>
            <person name="Gonzalez-Bertolin B."/>
            <person name="Monzon S."/>
            <person name="Zaballos A."/>
            <person name="Jimenez P."/>
            <person name="Dekumyoy P."/>
            <person name="Varona S."/>
            <person name="Cuesta I."/>
            <person name="Sumanam S."/>
            <person name="Adisakwattana P."/>
            <person name="Gasser R.B."/>
            <person name="Hernandez-Gonzalez A."/>
            <person name="Young N.D."/>
            <person name="Perteguer M.J."/>
        </authorList>
    </citation>
    <scope>NUCLEOTIDE SEQUENCE [LARGE SCALE GENOMIC DNA]</scope>
    <source>
        <strain evidence="9">AL3</strain>
        <tissue evidence="9">Liver</tissue>
    </source>
</reference>
<comment type="similarity">
    <text evidence="3">Belongs to the translin family.</text>
</comment>
<feature type="binding site" evidence="6">
    <location>
        <position position="264"/>
    </location>
    <ligand>
        <name>Mg(2+)</name>
        <dbReference type="ChEBI" id="CHEBI:18420"/>
    </ligand>
</feature>
<evidence type="ECO:0000256" key="8">
    <source>
        <dbReference type="SAM" id="MobiDB-lite"/>
    </source>
</evidence>
<dbReference type="Gene3D" id="1.20.58.200">
    <property type="entry name" value="Translin, domain 2"/>
    <property type="match status" value="1"/>
</dbReference>
<feature type="region of interest" description="Disordered" evidence="8">
    <location>
        <begin position="1"/>
        <end position="24"/>
    </location>
</feature>
<proteinExistence type="inferred from homology"/>
<keyword evidence="4" id="KW-0963">Cytoplasm</keyword>
<dbReference type="Gene3D" id="1.20.58.190">
    <property type="entry name" value="Translin, domain 1"/>
    <property type="match status" value="1"/>
</dbReference>
<dbReference type="AlphaFoldDB" id="A0ABD6EQ80"/>
<dbReference type="CDD" id="cd14820">
    <property type="entry name" value="TRAX"/>
    <property type="match status" value="1"/>
</dbReference>
<evidence type="ECO:0000256" key="3">
    <source>
        <dbReference type="ARBA" id="ARBA00005902"/>
    </source>
</evidence>
<organism evidence="9 10">
    <name type="scientific">Gnathostoma spinigerum</name>
    <dbReference type="NCBI Taxonomy" id="75299"/>
    <lineage>
        <taxon>Eukaryota</taxon>
        <taxon>Metazoa</taxon>
        <taxon>Ecdysozoa</taxon>
        <taxon>Nematoda</taxon>
        <taxon>Chromadorea</taxon>
        <taxon>Rhabditida</taxon>
        <taxon>Spirurina</taxon>
        <taxon>Gnathostomatomorpha</taxon>
        <taxon>Gnathostomatoidea</taxon>
        <taxon>Gnathostomatidae</taxon>
        <taxon>Gnathostoma</taxon>
    </lineage>
</organism>
<evidence type="ECO:0000256" key="1">
    <source>
        <dbReference type="ARBA" id="ARBA00004123"/>
    </source>
</evidence>
<dbReference type="SUPFAM" id="SSF74784">
    <property type="entry name" value="Translin"/>
    <property type="match status" value="1"/>
</dbReference>
<sequence>MEVDEPIAVCSVSEEKPKSDEKVSVRGLSKSGRWWKNPRVERHSKIAKDKPLKSSWEKKMKEKQNHSNIKKMQQEIREKLAAEKAAKIEARKEHERRREENAKKAEIVQVIRNTNKLKRAKKKQLRMITKADALALPKKWQMSLKSQTESHLDQGCPETETEKDSQSGKEAFIRYRQELDDRYDRYERIVKVSRDITIESKRIIFQLHRTTIDKGESSAILDNAYKRIDELRDKMWRKIAVELISQDHCMYTQSYCFGLQEFVEAWSFYKFLAFKKLLTFKEVCDGLCFRDGDADIHVNVPAVEYLCGLSDLGGELMRYATNQATAGNFEECAVVANFMRLMYAEFISVNMQFNWAKDWSFKLQTLRESVVKVENLLFKRVLRLSDQASGGRTLVSGQSR</sequence>
<evidence type="ECO:0000313" key="9">
    <source>
        <dbReference type="EMBL" id="MFH4981327.1"/>
    </source>
</evidence>
<evidence type="ECO:0008006" key="11">
    <source>
        <dbReference type="Google" id="ProtNLM"/>
    </source>
</evidence>
<dbReference type="GO" id="GO:0005737">
    <property type="term" value="C:cytoplasm"/>
    <property type="evidence" value="ECO:0007669"/>
    <property type="project" value="UniProtKB-SubCell"/>
</dbReference>
<comment type="subcellular location">
    <subcellularLocation>
        <location evidence="2">Cytoplasm</location>
    </subcellularLocation>
    <subcellularLocation>
        <location evidence="1">Nucleus</location>
    </subcellularLocation>
</comment>
<dbReference type="EMBL" id="JBGFUD010007000">
    <property type="protein sequence ID" value="MFH4981327.1"/>
    <property type="molecule type" value="Genomic_DNA"/>
</dbReference>
<dbReference type="GO" id="GO:0005634">
    <property type="term" value="C:nucleus"/>
    <property type="evidence" value="ECO:0007669"/>
    <property type="project" value="UniProtKB-SubCell"/>
</dbReference>
<keyword evidence="6" id="KW-0479">Metal-binding</keyword>
<evidence type="ECO:0000256" key="6">
    <source>
        <dbReference type="PIRSR" id="PIRSR602848-1"/>
    </source>
</evidence>